<keyword evidence="3" id="KW-1185">Reference proteome</keyword>
<accession>A0A061FW04</accession>
<evidence type="ECO:0000256" key="1">
    <source>
        <dbReference type="SAM" id="MobiDB-lite"/>
    </source>
</evidence>
<dbReference type="Proteomes" id="UP000026915">
    <property type="component" value="Chromosome 3"/>
</dbReference>
<dbReference type="AlphaFoldDB" id="A0A061FW04"/>
<feature type="region of interest" description="Disordered" evidence="1">
    <location>
        <begin position="37"/>
        <end position="65"/>
    </location>
</feature>
<dbReference type="HOGENOM" id="CLU_1698657_0_0_1"/>
<dbReference type="Gramene" id="EOY21248">
    <property type="protein sequence ID" value="EOY21248"/>
    <property type="gene ID" value="TCM_012666"/>
</dbReference>
<proteinExistence type="predicted"/>
<protein>
    <submittedName>
        <fullName evidence="2">Uncharacterized protein</fullName>
    </submittedName>
</protein>
<evidence type="ECO:0000313" key="3">
    <source>
        <dbReference type="Proteomes" id="UP000026915"/>
    </source>
</evidence>
<sequence length="155" mass="16873">MRDLITVAHRGDAKVDAKPCGVSISIRGNECLSGRRGGCHEPDGSSGNSPKILGTEEGGEDPIGFRNVQGKAVSARGRCEQDGPQLDRDRCFIGTRLQTICGSMVIVASREHRRVECIPIGHICVKSNHGLLVEGFQTSFCGRSREKSYHLKNKR</sequence>
<organism evidence="2 3">
    <name type="scientific">Theobroma cacao</name>
    <name type="common">Cacao</name>
    <name type="synonym">Cocoa</name>
    <dbReference type="NCBI Taxonomy" id="3641"/>
    <lineage>
        <taxon>Eukaryota</taxon>
        <taxon>Viridiplantae</taxon>
        <taxon>Streptophyta</taxon>
        <taxon>Embryophyta</taxon>
        <taxon>Tracheophyta</taxon>
        <taxon>Spermatophyta</taxon>
        <taxon>Magnoliopsida</taxon>
        <taxon>eudicotyledons</taxon>
        <taxon>Gunneridae</taxon>
        <taxon>Pentapetalae</taxon>
        <taxon>rosids</taxon>
        <taxon>malvids</taxon>
        <taxon>Malvales</taxon>
        <taxon>Malvaceae</taxon>
        <taxon>Byttnerioideae</taxon>
        <taxon>Theobroma</taxon>
    </lineage>
</organism>
<reference evidence="2 3" key="1">
    <citation type="journal article" date="2013" name="Genome Biol.">
        <title>The genome sequence of the most widely cultivated cacao type and its use to identify candidate genes regulating pod color.</title>
        <authorList>
            <person name="Motamayor J.C."/>
            <person name="Mockaitis K."/>
            <person name="Schmutz J."/>
            <person name="Haiminen N."/>
            <person name="Iii D.L."/>
            <person name="Cornejo O."/>
            <person name="Findley S.D."/>
            <person name="Zheng P."/>
            <person name="Utro F."/>
            <person name="Royaert S."/>
            <person name="Saski C."/>
            <person name="Jenkins J."/>
            <person name="Podicheti R."/>
            <person name="Zhao M."/>
            <person name="Scheffler B.E."/>
            <person name="Stack J.C."/>
            <person name="Feltus F.A."/>
            <person name="Mustiga G.M."/>
            <person name="Amores F."/>
            <person name="Phillips W."/>
            <person name="Marelli J.P."/>
            <person name="May G.D."/>
            <person name="Shapiro H."/>
            <person name="Ma J."/>
            <person name="Bustamante C.D."/>
            <person name="Schnell R.J."/>
            <person name="Main D."/>
            <person name="Gilbert D."/>
            <person name="Parida L."/>
            <person name="Kuhn D.N."/>
        </authorList>
    </citation>
    <scope>NUCLEOTIDE SEQUENCE [LARGE SCALE GENOMIC DNA]</scope>
    <source>
        <strain evidence="3">cv. Matina 1-6</strain>
    </source>
</reference>
<evidence type="ECO:0000313" key="2">
    <source>
        <dbReference type="EMBL" id="EOY21248.1"/>
    </source>
</evidence>
<gene>
    <name evidence="2" type="ORF">TCM_012666</name>
</gene>
<name>A0A061FW04_THECC</name>
<dbReference type="InParanoid" id="A0A061FW04"/>
<dbReference type="EMBL" id="CM001881">
    <property type="protein sequence ID" value="EOY21248.1"/>
    <property type="molecule type" value="Genomic_DNA"/>
</dbReference>